<dbReference type="InterPro" id="IPR043131">
    <property type="entry name" value="BCAT-like_N"/>
</dbReference>
<evidence type="ECO:0000256" key="6">
    <source>
        <dbReference type="ARBA" id="ARBA00048212"/>
    </source>
</evidence>
<dbReference type="GO" id="GO:0046394">
    <property type="term" value="P:carboxylic acid biosynthetic process"/>
    <property type="evidence" value="ECO:0007669"/>
    <property type="project" value="UniProtKB-ARBA"/>
</dbReference>
<dbReference type="Gene3D" id="3.20.10.10">
    <property type="entry name" value="D-amino Acid Aminotransferase, subunit A, domain 2"/>
    <property type="match status" value="1"/>
</dbReference>
<dbReference type="GO" id="GO:0004084">
    <property type="term" value="F:branched-chain-amino-acid transaminase activity"/>
    <property type="evidence" value="ECO:0007669"/>
    <property type="project" value="UniProtKB-EC"/>
</dbReference>
<name>A0A255ZY33_9FLAO</name>
<evidence type="ECO:0000256" key="4">
    <source>
        <dbReference type="ARBA" id="ARBA00009320"/>
    </source>
</evidence>
<comment type="pathway">
    <text evidence="1">Amino-acid biosynthesis; L-isoleucine biosynthesis; L-isoleucine from 2-oxobutanoate: step 4/4.</text>
</comment>
<dbReference type="AlphaFoldDB" id="A0A255ZY33"/>
<evidence type="ECO:0000313" key="9">
    <source>
        <dbReference type="EMBL" id="OYQ46356.1"/>
    </source>
</evidence>
<dbReference type="InterPro" id="IPR050571">
    <property type="entry name" value="Class-IV_PLP-Dep_Aminotrnsfr"/>
</dbReference>
<comment type="catalytic activity">
    <reaction evidence="8">
        <text>L-leucine + 2-oxoglutarate = 4-methyl-2-oxopentanoate + L-glutamate</text>
        <dbReference type="Rhea" id="RHEA:18321"/>
        <dbReference type="ChEBI" id="CHEBI:16810"/>
        <dbReference type="ChEBI" id="CHEBI:17865"/>
        <dbReference type="ChEBI" id="CHEBI:29985"/>
        <dbReference type="ChEBI" id="CHEBI:57427"/>
        <dbReference type="EC" id="2.6.1.42"/>
    </reaction>
</comment>
<evidence type="ECO:0000256" key="3">
    <source>
        <dbReference type="ARBA" id="ARBA00005072"/>
    </source>
</evidence>
<evidence type="ECO:0000256" key="2">
    <source>
        <dbReference type="ARBA" id="ARBA00004931"/>
    </source>
</evidence>
<sequence length="273" mass="31039">MANAYPNPAEINPHNRSFLFGDGVFDTVKIRLGKVCFAELHYFRLMAALRIARMSIPKWLDQETYEAMLCEKANEIQAPNARVRITFFRNVGGKYFPSTSHVSYTIEAEPLEQSDFAASNELYEVDIYRDFTITAQLLSTIKSTSKLIHVTAAIYAQENDWQNCLLLNEHKNVVELVNANLFVRFGTKISTAPLSEGCQNGVIRKTILTDAVLKEKYAFEERPISVFELQQADELFFTNAIQGVGSVTKYRKKEYEKTAAAEIRMRLNALIAE</sequence>
<dbReference type="InterPro" id="IPR036038">
    <property type="entry name" value="Aminotransferase-like"/>
</dbReference>
<evidence type="ECO:0000313" key="10">
    <source>
        <dbReference type="Proteomes" id="UP000216035"/>
    </source>
</evidence>
<evidence type="ECO:0000256" key="7">
    <source>
        <dbReference type="ARBA" id="ARBA00048798"/>
    </source>
</evidence>
<organism evidence="9 10">
    <name type="scientific">Flavobacterium aurantiibacter</name>
    <dbReference type="NCBI Taxonomy" id="2023067"/>
    <lineage>
        <taxon>Bacteria</taxon>
        <taxon>Pseudomonadati</taxon>
        <taxon>Bacteroidota</taxon>
        <taxon>Flavobacteriia</taxon>
        <taxon>Flavobacteriales</taxon>
        <taxon>Flavobacteriaceae</taxon>
        <taxon>Flavobacterium</taxon>
    </lineage>
</organism>
<gene>
    <name evidence="9" type="ORF">CHX27_04730</name>
</gene>
<dbReference type="InterPro" id="IPR001544">
    <property type="entry name" value="Aminotrans_IV"/>
</dbReference>
<comment type="similarity">
    <text evidence="4">Belongs to the class-IV pyridoxal-phosphate-dependent aminotransferase family.</text>
</comment>
<reference evidence="9 10" key="1">
    <citation type="submission" date="2017-07" db="EMBL/GenBank/DDBJ databases">
        <title>Flavobacterium cyanobacteriorum sp. nov., isolated from cyanobacterial aggregates in a eutrophic lake.</title>
        <authorList>
            <person name="Cai H."/>
        </authorList>
    </citation>
    <scope>NUCLEOTIDE SEQUENCE [LARGE SCALE GENOMIC DNA]</scope>
    <source>
        <strain evidence="9 10">TH167</strain>
    </source>
</reference>
<proteinExistence type="inferred from homology"/>
<protein>
    <recommendedName>
        <fullName evidence="5">branched-chain-amino-acid transaminase</fullName>
        <ecNumber evidence="5">2.6.1.42</ecNumber>
    </recommendedName>
</protein>
<dbReference type="Proteomes" id="UP000216035">
    <property type="component" value="Unassembled WGS sequence"/>
</dbReference>
<dbReference type="RefSeq" id="WP_094485617.1">
    <property type="nucleotide sequence ID" value="NZ_NOXX01000167.1"/>
</dbReference>
<evidence type="ECO:0000256" key="1">
    <source>
        <dbReference type="ARBA" id="ARBA00004824"/>
    </source>
</evidence>
<dbReference type="SUPFAM" id="SSF56752">
    <property type="entry name" value="D-aminoacid aminotransferase-like PLP-dependent enzymes"/>
    <property type="match status" value="1"/>
</dbReference>
<dbReference type="InterPro" id="IPR043132">
    <property type="entry name" value="BCAT-like_C"/>
</dbReference>
<dbReference type="PANTHER" id="PTHR42743:SF11">
    <property type="entry name" value="AMINODEOXYCHORISMATE LYASE"/>
    <property type="match status" value="1"/>
</dbReference>
<dbReference type="PANTHER" id="PTHR42743">
    <property type="entry name" value="AMINO-ACID AMINOTRANSFERASE"/>
    <property type="match status" value="1"/>
</dbReference>
<keyword evidence="10" id="KW-1185">Reference proteome</keyword>
<evidence type="ECO:0000256" key="8">
    <source>
        <dbReference type="ARBA" id="ARBA00049229"/>
    </source>
</evidence>
<accession>A0A255ZY33</accession>
<dbReference type="Pfam" id="PF01063">
    <property type="entry name" value="Aminotran_4"/>
    <property type="match status" value="1"/>
</dbReference>
<comment type="pathway">
    <text evidence="3">Amino-acid biosynthesis; L-leucine biosynthesis; L-leucine from 3-methyl-2-oxobutanoate: step 4/4.</text>
</comment>
<comment type="caution">
    <text evidence="9">The sequence shown here is derived from an EMBL/GenBank/DDBJ whole genome shotgun (WGS) entry which is preliminary data.</text>
</comment>
<comment type="catalytic activity">
    <reaction evidence="6">
        <text>L-valine + 2-oxoglutarate = 3-methyl-2-oxobutanoate + L-glutamate</text>
        <dbReference type="Rhea" id="RHEA:24813"/>
        <dbReference type="ChEBI" id="CHEBI:11851"/>
        <dbReference type="ChEBI" id="CHEBI:16810"/>
        <dbReference type="ChEBI" id="CHEBI:29985"/>
        <dbReference type="ChEBI" id="CHEBI:57762"/>
        <dbReference type="EC" id="2.6.1.42"/>
    </reaction>
</comment>
<dbReference type="Gene3D" id="3.30.470.10">
    <property type="match status" value="1"/>
</dbReference>
<dbReference type="EMBL" id="NOXX01000167">
    <property type="protein sequence ID" value="OYQ46356.1"/>
    <property type="molecule type" value="Genomic_DNA"/>
</dbReference>
<evidence type="ECO:0000256" key="5">
    <source>
        <dbReference type="ARBA" id="ARBA00013053"/>
    </source>
</evidence>
<dbReference type="CDD" id="cd00449">
    <property type="entry name" value="PLPDE_IV"/>
    <property type="match status" value="1"/>
</dbReference>
<comment type="catalytic activity">
    <reaction evidence="7">
        <text>L-isoleucine + 2-oxoglutarate = (S)-3-methyl-2-oxopentanoate + L-glutamate</text>
        <dbReference type="Rhea" id="RHEA:24801"/>
        <dbReference type="ChEBI" id="CHEBI:16810"/>
        <dbReference type="ChEBI" id="CHEBI:29985"/>
        <dbReference type="ChEBI" id="CHEBI:35146"/>
        <dbReference type="ChEBI" id="CHEBI:58045"/>
        <dbReference type="EC" id="2.6.1.42"/>
    </reaction>
</comment>
<dbReference type="EC" id="2.6.1.42" evidence="5"/>
<dbReference type="OrthoDB" id="9805628at2"/>
<comment type="pathway">
    <text evidence="2">Amino-acid biosynthesis; L-valine biosynthesis; L-valine from pyruvate: step 4/4.</text>
</comment>